<keyword evidence="1" id="KW-0472">Membrane</keyword>
<accession>A0A1F5WS28</accession>
<protein>
    <submittedName>
        <fullName evidence="2">Uncharacterized protein</fullName>
    </submittedName>
</protein>
<gene>
    <name evidence="2" type="ORF">A3F23_02160</name>
</gene>
<dbReference type="EMBL" id="MFHT01000005">
    <property type="protein sequence ID" value="OGF78051.1"/>
    <property type="molecule type" value="Genomic_DNA"/>
</dbReference>
<evidence type="ECO:0000313" key="2">
    <source>
        <dbReference type="EMBL" id="OGF78051.1"/>
    </source>
</evidence>
<keyword evidence="1" id="KW-1133">Transmembrane helix</keyword>
<feature type="transmembrane region" description="Helical" evidence="1">
    <location>
        <begin position="29"/>
        <end position="52"/>
    </location>
</feature>
<feature type="transmembrane region" description="Helical" evidence="1">
    <location>
        <begin position="91"/>
        <end position="113"/>
    </location>
</feature>
<organism evidence="2 3">
    <name type="scientific">Candidatus Giovannonibacteria bacterium RIFCSPHIGHO2_12_FULL_43_15</name>
    <dbReference type="NCBI Taxonomy" id="1798341"/>
    <lineage>
        <taxon>Bacteria</taxon>
        <taxon>Candidatus Giovannoniibacteriota</taxon>
    </lineage>
</organism>
<dbReference type="Proteomes" id="UP000177723">
    <property type="component" value="Unassembled WGS sequence"/>
</dbReference>
<evidence type="ECO:0000313" key="3">
    <source>
        <dbReference type="Proteomes" id="UP000177723"/>
    </source>
</evidence>
<name>A0A1F5WS28_9BACT</name>
<comment type="caution">
    <text evidence="2">The sequence shown here is derived from an EMBL/GenBank/DDBJ whole genome shotgun (WGS) entry which is preliminary data.</text>
</comment>
<sequence length="172" mass="19526">MALIFIVVLVGLFIPVLAAYLLRKRSNPFLVAIDIIISVILVLLIDIFVPIYDIFEMFNFLTTAFFVLVFILFISYFVAKRKGGEISAIKKVCFHGLSTAILIIFLTTSYAFLAEPLYYKSGCSINIIFNTYSDPTNNFNRLSECKYTSNNYTFCRVLGTTIKDLFCPSLTK</sequence>
<evidence type="ECO:0000256" key="1">
    <source>
        <dbReference type="SAM" id="Phobius"/>
    </source>
</evidence>
<proteinExistence type="predicted"/>
<feature type="transmembrane region" description="Helical" evidence="1">
    <location>
        <begin position="6"/>
        <end position="22"/>
    </location>
</feature>
<keyword evidence="1" id="KW-0812">Transmembrane</keyword>
<feature type="transmembrane region" description="Helical" evidence="1">
    <location>
        <begin position="58"/>
        <end position="79"/>
    </location>
</feature>
<dbReference type="AlphaFoldDB" id="A0A1F5WS28"/>
<reference evidence="2 3" key="1">
    <citation type="journal article" date="2016" name="Nat. Commun.">
        <title>Thousands of microbial genomes shed light on interconnected biogeochemical processes in an aquifer system.</title>
        <authorList>
            <person name="Anantharaman K."/>
            <person name="Brown C.T."/>
            <person name="Hug L.A."/>
            <person name="Sharon I."/>
            <person name="Castelle C.J."/>
            <person name="Probst A.J."/>
            <person name="Thomas B.C."/>
            <person name="Singh A."/>
            <person name="Wilkins M.J."/>
            <person name="Karaoz U."/>
            <person name="Brodie E.L."/>
            <person name="Williams K.H."/>
            <person name="Hubbard S.S."/>
            <person name="Banfield J.F."/>
        </authorList>
    </citation>
    <scope>NUCLEOTIDE SEQUENCE [LARGE SCALE GENOMIC DNA]</scope>
</reference>